<geneLocation type="mitochondrion" evidence="12"/>
<evidence type="ECO:0000256" key="8">
    <source>
        <dbReference type="ARBA" id="ARBA00023136"/>
    </source>
</evidence>
<evidence type="ECO:0000256" key="11">
    <source>
        <dbReference type="SAM" id="Phobius"/>
    </source>
</evidence>
<protein>
    <recommendedName>
        <fullName evidence="3">NADH-ubiquinone oxidoreductase chain 4L</fullName>
    </recommendedName>
    <alternativeName>
        <fullName evidence="9">NADH dehydrogenase subunit 4L</fullName>
    </alternativeName>
</protein>
<comment type="similarity">
    <text evidence="2">Belongs to the complex I subunit 4L family.</text>
</comment>
<dbReference type="AlphaFoldDB" id="A0A9E8LNY5"/>
<name>A0A9E8LNY5_9NEOP</name>
<dbReference type="Gene3D" id="1.10.287.3510">
    <property type="match status" value="1"/>
</dbReference>
<feature type="transmembrane region" description="Helical" evidence="11">
    <location>
        <begin position="56"/>
        <end position="81"/>
    </location>
</feature>
<evidence type="ECO:0000256" key="1">
    <source>
        <dbReference type="ARBA" id="ARBA00004141"/>
    </source>
</evidence>
<organism evidence="12">
    <name type="scientific">Lepidostoma inops</name>
    <dbReference type="NCBI Taxonomy" id="2904890"/>
    <lineage>
        <taxon>Eukaryota</taxon>
        <taxon>Metazoa</taxon>
        <taxon>Ecdysozoa</taxon>
        <taxon>Arthropoda</taxon>
        <taxon>Hexapoda</taxon>
        <taxon>Insecta</taxon>
        <taxon>Pterygota</taxon>
        <taxon>Neoptera</taxon>
        <taxon>Endopterygota</taxon>
        <taxon>Trichoptera</taxon>
        <taxon>Integripalpia</taxon>
        <taxon>Plenitentoria</taxon>
        <taxon>Phryganeoidea</taxon>
        <taxon>Lepidostomatidae</taxon>
        <taxon>Lepidostomatinae</taxon>
        <taxon>Lepidostoma</taxon>
    </lineage>
</organism>
<feature type="transmembrane region" description="Helical" evidence="11">
    <location>
        <begin position="30"/>
        <end position="50"/>
    </location>
</feature>
<evidence type="ECO:0000256" key="3">
    <source>
        <dbReference type="ARBA" id="ARBA00016612"/>
    </source>
</evidence>
<evidence type="ECO:0000256" key="7">
    <source>
        <dbReference type="ARBA" id="ARBA00023027"/>
    </source>
</evidence>
<evidence type="ECO:0000256" key="2">
    <source>
        <dbReference type="ARBA" id="ARBA00010519"/>
    </source>
</evidence>
<dbReference type="CTD" id="4539"/>
<dbReference type="GO" id="GO:0016020">
    <property type="term" value="C:membrane"/>
    <property type="evidence" value="ECO:0007669"/>
    <property type="project" value="UniProtKB-SubCell"/>
</dbReference>
<dbReference type="GO" id="GO:0008137">
    <property type="term" value="F:NADH dehydrogenase (ubiquinone) activity"/>
    <property type="evidence" value="ECO:0007669"/>
    <property type="project" value="UniProtKB-EC"/>
</dbReference>
<keyword evidence="4 11" id="KW-0812">Transmembrane</keyword>
<dbReference type="Pfam" id="PF00420">
    <property type="entry name" value="Oxidored_q2"/>
    <property type="match status" value="1"/>
</dbReference>
<evidence type="ECO:0000256" key="10">
    <source>
        <dbReference type="ARBA" id="ARBA00049551"/>
    </source>
</evidence>
<sequence>MKIFSFKNLIMLNFLLSNIMFSLNRKHLLIILLSLELIMLNMFLLIFQFMMFMGSIYFLIMFMVLSVCEGVLGLSVLVYLVRIYGNDLIKIYSMM</sequence>
<dbReference type="InterPro" id="IPR039428">
    <property type="entry name" value="NUOK/Mnh_C1-like"/>
</dbReference>
<reference evidence="12" key="1">
    <citation type="submission" date="2021-11" db="EMBL/GenBank/DDBJ databases">
        <authorList>
            <person name="Ge X.-Y."/>
            <person name="Peng L."/>
            <person name="Sun C.-H."/>
            <person name="Wang B.-X."/>
        </authorList>
    </citation>
    <scope>NUCLEOTIDE SEQUENCE</scope>
</reference>
<comment type="subcellular location">
    <subcellularLocation>
        <location evidence="1">Membrane</location>
        <topology evidence="1">Multi-pass membrane protein</topology>
    </subcellularLocation>
</comment>
<evidence type="ECO:0000313" key="12">
    <source>
        <dbReference type="EMBL" id="UZZ44100.1"/>
    </source>
</evidence>
<keyword evidence="5" id="KW-1278">Translocase</keyword>
<keyword evidence="6 11" id="KW-1133">Transmembrane helix</keyword>
<evidence type="ECO:0000256" key="9">
    <source>
        <dbReference type="ARBA" id="ARBA00031586"/>
    </source>
</evidence>
<proteinExistence type="inferred from homology"/>
<keyword evidence="8 11" id="KW-0472">Membrane</keyword>
<comment type="catalytic activity">
    <reaction evidence="10">
        <text>a ubiquinone + NADH + 5 H(+)(in) = a ubiquinol + NAD(+) + 4 H(+)(out)</text>
        <dbReference type="Rhea" id="RHEA:29091"/>
        <dbReference type="Rhea" id="RHEA-COMP:9565"/>
        <dbReference type="Rhea" id="RHEA-COMP:9566"/>
        <dbReference type="ChEBI" id="CHEBI:15378"/>
        <dbReference type="ChEBI" id="CHEBI:16389"/>
        <dbReference type="ChEBI" id="CHEBI:17976"/>
        <dbReference type="ChEBI" id="CHEBI:57540"/>
        <dbReference type="ChEBI" id="CHEBI:57945"/>
        <dbReference type="EC" id="7.1.1.2"/>
    </reaction>
</comment>
<keyword evidence="12" id="KW-0496">Mitochondrion</keyword>
<evidence type="ECO:0000256" key="4">
    <source>
        <dbReference type="ARBA" id="ARBA00022692"/>
    </source>
</evidence>
<keyword evidence="7" id="KW-0520">NAD</keyword>
<evidence type="ECO:0000256" key="6">
    <source>
        <dbReference type="ARBA" id="ARBA00022989"/>
    </source>
</evidence>
<evidence type="ECO:0000256" key="5">
    <source>
        <dbReference type="ARBA" id="ARBA00022967"/>
    </source>
</evidence>
<reference evidence="12" key="2">
    <citation type="journal article" date="2022" name="Syst. Entomol.">
        <title>Massive gene rearrangements of mitochondrial genomes and implications for the phylogeny of Trichoptera (Insecta).</title>
        <authorList>
            <person name="Ge X."/>
            <person name="Peng L."/>
            <person name="Vogler A.P."/>
            <person name="Morse J.C."/>
            <person name="Yang L."/>
            <person name="Sun C."/>
            <person name="Wang B."/>
        </authorList>
    </citation>
    <scope>NUCLEOTIDE SEQUENCE</scope>
</reference>
<dbReference type="RefSeq" id="YP_010586325.1">
    <property type="nucleotide sequence ID" value="NC_069266.1"/>
</dbReference>
<dbReference type="GeneID" id="77425893"/>
<dbReference type="EMBL" id="OL678027">
    <property type="protein sequence ID" value="UZZ44100.1"/>
    <property type="molecule type" value="Genomic_DNA"/>
</dbReference>
<accession>A0A9E8LNY5</accession>
<gene>
    <name evidence="12" type="primary">ND4L</name>
</gene>